<dbReference type="RefSeq" id="WP_336497609.1">
    <property type="nucleotide sequence ID" value="NZ_JBAWSY010000006.1"/>
</dbReference>
<dbReference type="Pfam" id="PF13030">
    <property type="entry name" value="DUF3891"/>
    <property type="match status" value="1"/>
</dbReference>
<evidence type="ECO:0000313" key="2">
    <source>
        <dbReference type="Proteomes" id="UP001364890"/>
    </source>
</evidence>
<dbReference type="EMBL" id="JBAWSY010000006">
    <property type="protein sequence ID" value="MEI4770051.1"/>
    <property type="molecule type" value="Genomic_DNA"/>
</dbReference>
<dbReference type="Proteomes" id="UP001364890">
    <property type="component" value="Unassembled WGS sequence"/>
</dbReference>
<organism evidence="1 2">
    <name type="scientific">Psychrobacillus mangrovi</name>
    <dbReference type="NCBI Taxonomy" id="3117745"/>
    <lineage>
        <taxon>Bacteria</taxon>
        <taxon>Bacillati</taxon>
        <taxon>Bacillota</taxon>
        <taxon>Bacilli</taxon>
        <taxon>Bacillales</taxon>
        <taxon>Bacillaceae</taxon>
        <taxon>Psychrobacillus</taxon>
    </lineage>
</organism>
<gene>
    <name evidence="1" type="ORF">WAX74_10420</name>
</gene>
<name>A0ABU8F7P2_9BACI</name>
<protein>
    <submittedName>
        <fullName evidence="1">DUF3891 family protein</fullName>
    </submittedName>
</protein>
<reference evidence="1 2" key="1">
    <citation type="submission" date="2024-01" db="EMBL/GenBank/DDBJ databases">
        <title>Seven novel Bacillus-like species.</title>
        <authorList>
            <person name="Liu G."/>
        </authorList>
    </citation>
    <scope>NUCLEOTIDE SEQUENCE [LARGE SCALE GENOMIC DNA]</scope>
    <source>
        <strain evidence="1 2">FJAT-51614</strain>
    </source>
</reference>
<dbReference type="InterPro" id="IPR024992">
    <property type="entry name" value="DUF3891"/>
</dbReference>
<proteinExistence type="predicted"/>
<sequence>MIILEREQSYLMVTQNEHGKIAGEIVQHCKEDYFYDLERSEEVILAVHEHDRGWIELDTSPVWNDQTDKPYSFIDYPESLKITFYKKGLEEVAEMSEYAALLCSLHYSSFIQDAEELAVREFWNEEKQKQEQLSKELGITGNEEKEKTLMYHLDLLKFGDFLSLFISLNEPGNNDNTHPFFENGFPQMFLFATDKPIVAHWENEETVSLSFSPLKSELELRMPYKEVMKDQIEKHGILQAYRDAPVSERKIVFK</sequence>
<comment type="caution">
    <text evidence="1">The sequence shown here is derived from an EMBL/GenBank/DDBJ whole genome shotgun (WGS) entry which is preliminary data.</text>
</comment>
<evidence type="ECO:0000313" key="1">
    <source>
        <dbReference type="EMBL" id="MEI4770051.1"/>
    </source>
</evidence>
<accession>A0ABU8F7P2</accession>
<keyword evidence="2" id="KW-1185">Reference proteome</keyword>